<organism evidence="2 3">
    <name type="scientific">Streptomyces boetiae</name>
    <dbReference type="NCBI Taxonomy" id="3075541"/>
    <lineage>
        <taxon>Bacteria</taxon>
        <taxon>Bacillati</taxon>
        <taxon>Actinomycetota</taxon>
        <taxon>Actinomycetes</taxon>
        <taxon>Kitasatosporales</taxon>
        <taxon>Streptomycetaceae</taxon>
        <taxon>Streptomyces</taxon>
    </lineage>
</organism>
<evidence type="ECO:0000259" key="1">
    <source>
        <dbReference type="Pfam" id="PF10021"/>
    </source>
</evidence>
<evidence type="ECO:0000313" key="2">
    <source>
        <dbReference type="EMBL" id="MDT0309009.1"/>
    </source>
</evidence>
<dbReference type="NCBIfam" id="TIGR02452">
    <property type="entry name" value="TIGR02452 family protein"/>
    <property type="match status" value="1"/>
</dbReference>
<dbReference type="RefSeq" id="WP_311631959.1">
    <property type="nucleotide sequence ID" value="NZ_JAVREN010000029.1"/>
</dbReference>
<reference evidence="3" key="1">
    <citation type="submission" date="2023-07" db="EMBL/GenBank/DDBJ databases">
        <title>30 novel species of actinomycetes from the DSMZ collection.</title>
        <authorList>
            <person name="Nouioui I."/>
        </authorList>
    </citation>
    <scope>NUCLEOTIDE SEQUENCE [LARGE SCALE GENOMIC DNA]</scope>
    <source>
        <strain evidence="3">DSM 44917</strain>
    </source>
</reference>
<dbReference type="PIRSF" id="PIRSF014899">
    <property type="entry name" value="UCP014899"/>
    <property type="match status" value="1"/>
</dbReference>
<dbReference type="InterPro" id="IPR019261">
    <property type="entry name" value="PARG_cat_microbial"/>
</dbReference>
<feature type="domain" description="Microbial-type PARG catalytic" evidence="1">
    <location>
        <begin position="13"/>
        <end position="156"/>
    </location>
</feature>
<dbReference type="InterPro" id="IPR012664">
    <property type="entry name" value="CHP02452"/>
</dbReference>
<dbReference type="Proteomes" id="UP001183388">
    <property type="component" value="Unassembled WGS sequence"/>
</dbReference>
<comment type="caution">
    <text evidence="2">The sequence shown here is derived from an EMBL/GenBank/DDBJ whole genome shotgun (WGS) entry which is preliminary data.</text>
</comment>
<accession>A0ABU2LBR7</accession>
<evidence type="ECO:0000313" key="3">
    <source>
        <dbReference type="Proteomes" id="UP001183388"/>
    </source>
</evidence>
<dbReference type="PANTHER" id="PTHR35596:SF1">
    <property type="entry name" value="MICROBIAL-TYPE PARG CATALYTIC DOMAIN-CONTAINING PROTEIN"/>
    <property type="match status" value="1"/>
</dbReference>
<keyword evidence="3" id="KW-1185">Reference proteome</keyword>
<proteinExistence type="predicted"/>
<protein>
    <submittedName>
        <fullName evidence="2">TIGR02452 family protein</fullName>
    </submittedName>
</protein>
<dbReference type="EMBL" id="JAVREN010000029">
    <property type="protein sequence ID" value="MDT0309009.1"/>
    <property type="molecule type" value="Genomic_DNA"/>
</dbReference>
<name>A0ABU2LBR7_9ACTN</name>
<sequence>MSGSESMRRWFDETRAAFERGWYDHDGRRVELGDPLREMREGTRLYAPEELAGLPAPAGGSGGPVEVTGESTLVAARRLAGAGAGHVAALNFASARNPGGGVVRGTVAQEEDLARAGALYDALARCPEFYAFHRAQGDPFYSDRVIWSPGVPVYRDEEGGWLPAPVPVSFLTSAAPNRRVIERERPGETGLLPGVFARRARGVLAVAARHGVTHLVLGAWGCGVFGNEPADVAGQFAGLLGAGGEFAGAFRQVTFAVLDPAGRTRRAFERALTA</sequence>
<dbReference type="InterPro" id="IPR043472">
    <property type="entry name" value="Macro_dom-like"/>
</dbReference>
<gene>
    <name evidence="2" type="ORF">RM780_18885</name>
</gene>
<dbReference type="PANTHER" id="PTHR35596">
    <property type="entry name" value="DUF2263 DOMAIN-CONTAINING PROTEIN"/>
    <property type="match status" value="1"/>
</dbReference>
<dbReference type="Pfam" id="PF10021">
    <property type="entry name" value="PARG_cat_microb"/>
    <property type="match status" value="1"/>
</dbReference>
<dbReference type="Gene3D" id="3.40.220.10">
    <property type="entry name" value="Leucine Aminopeptidase, subunit E, domain 1"/>
    <property type="match status" value="1"/>
</dbReference>